<dbReference type="GO" id="GO:0043571">
    <property type="term" value="P:maintenance of CRISPR repeat elements"/>
    <property type="evidence" value="ECO:0007669"/>
    <property type="project" value="UniProtKB-UniRule"/>
</dbReference>
<dbReference type="GO" id="GO:0003677">
    <property type="term" value="F:DNA binding"/>
    <property type="evidence" value="ECO:0007669"/>
    <property type="project" value="UniProtKB-UniRule"/>
</dbReference>
<feature type="binding site" evidence="12">
    <location>
        <position position="583"/>
    </location>
    <ligand>
        <name>Mg(2+)</name>
        <dbReference type="ChEBI" id="CHEBI:18420"/>
        <label>1</label>
    </ligand>
</feature>
<evidence type="ECO:0000256" key="4">
    <source>
        <dbReference type="ARBA" id="ARBA00022759"/>
    </source>
</evidence>
<dbReference type="Pfam" id="PF13395">
    <property type="entry name" value="HNH_4"/>
    <property type="match status" value="1"/>
</dbReference>
<dbReference type="InterPro" id="IPR033114">
    <property type="entry name" value="HNH_CAS9"/>
</dbReference>
<keyword evidence="3 12" id="KW-0479">Metal-binding</keyword>
<keyword evidence="10" id="KW-0464">Manganese</keyword>
<feature type="binding site" evidence="12">
    <location>
        <position position="10"/>
    </location>
    <ligand>
        <name>Mg(2+)</name>
        <dbReference type="ChEBI" id="CHEBI:18420"/>
        <label>1</label>
    </ligand>
</feature>
<dbReference type="Proteomes" id="UP000316476">
    <property type="component" value="Unassembled WGS sequence"/>
</dbReference>
<evidence type="ECO:0000313" key="15">
    <source>
        <dbReference type="EMBL" id="TWU67317.1"/>
    </source>
</evidence>
<evidence type="ECO:0000313" key="16">
    <source>
        <dbReference type="Proteomes" id="UP000316476"/>
    </source>
</evidence>
<dbReference type="InterPro" id="IPR003615">
    <property type="entry name" value="HNH_nuc"/>
</dbReference>
<dbReference type="Pfam" id="PF18541">
    <property type="entry name" value="RuvC_III"/>
    <property type="match status" value="1"/>
</dbReference>
<keyword evidence="5 12" id="KW-0378">Hydrolase</keyword>
<dbReference type="Gene3D" id="3.30.420.10">
    <property type="entry name" value="Ribonuclease H-like superfamily/Ribonuclease H"/>
    <property type="match status" value="1"/>
</dbReference>
<dbReference type="HAMAP" id="MF_01480">
    <property type="entry name" value="Cas9"/>
    <property type="match status" value="1"/>
</dbReference>
<dbReference type="EMBL" id="SJPZ01000001">
    <property type="protein sequence ID" value="TWU67317.1"/>
    <property type="molecule type" value="Genomic_DNA"/>
</dbReference>
<dbReference type="InterPro" id="IPR041383">
    <property type="entry name" value="RuvC_III"/>
</dbReference>
<comment type="function">
    <text evidence="12">CRISPR (clustered regularly interspaced short palindromic repeat) is an adaptive immune system that provides protection against mobile genetic elements (viruses, transposable elements and conjugative plasmids). CRISPR clusters contain spacers, sequences complementary to antecedent mobile elements, and target invading nucleic acids. CRISPR clusters are transcribed and processed into CRISPR RNA (crRNA). In type II CRISPR systems correct processing of pre-crRNA requires a trans-encoded small RNA (tracrRNA), endogenous ribonuclease 3 (rnc) and this protein. The tracrRNA serves as a guide for ribonuclease 3-aided processing of pre-crRNA. Subsequently Cas9/crRNA/tracrRNA endonucleolytically cleaves linear or circular dsDNA target complementary to the spacer; Cas9 is inactive in the absence of the 2 guide RNAs (gRNA). Cas9 recognizes the protospacer adjacent motif (PAM) in the CRISPR repeat sequences to help distinguish self versus nonself, as targets within the bacterial CRISPR locus do not have PAMs. PAM recognition is also required for catalytic activity.</text>
</comment>
<protein>
    <recommendedName>
        <fullName evidence="12">CRISPR-associated endonuclease Cas9</fullName>
        <ecNumber evidence="12">3.1.-.-</ecNumber>
    </recommendedName>
</protein>
<evidence type="ECO:0000259" key="14">
    <source>
        <dbReference type="PROSITE" id="PS51749"/>
    </source>
</evidence>
<dbReference type="GO" id="GO:0003723">
    <property type="term" value="F:RNA binding"/>
    <property type="evidence" value="ECO:0007669"/>
    <property type="project" value="UniProtKB-UniRule"/>
</dbReference>
<feature type="binding site" evidence="12">
    <location>
        <position position="579"/>
    </location>
    <ligand>
        <name>Mg(2+)</name>
        <dbReference type="ChEBI" id="CHEBI:18420"/>
        <label>1</label>
    </ligand>
</feature>
<evidence type="ECO:0000256" key="10">
    <source>
        <dbReference type="ARBA" id="ARBA00023211"/>
    </source>
</evidence>
<feature type="region of interest" description="Disordered" evidence="13">
    <location>
        <begin position="822"/>
        <end position="848"/>
    </location>
</feature>
<evidence type="ECO:0000256" key="7">
    <source>
        <dbReference type="ARBA" id="ARBA00022884"/>
    </source>
</evidence>
<feature type="compositionally biased region" description="Basic residues" evidence="13">
    <location>
        <begin position="55"/>
        <end position="69"/>
    </location>
</feature>
<dbReference type="GO" id="GO:0051607">
    <property type="term" value="P:defense response to virus"/>
    <property type="evidence" value="ECO:0007669"/>
    <property type="project" value="UniProtKB-UniRule"/>
</dbReference>
<evidence type="ECO:0000256" key="9">
    <source>
        <dbReference type="ARBA" id="ARBA00023125"/>
    </source>
</evidence>
<feature type="region of interest" description="Disordered" evidence="13">
    <location>
        <begin position="39"/>
        <end position="69"/>
    </location>
</feature>
<feature type="compositionally biased region" description="Basic and acidic residues" evidence="13">
    <location>
        <begin position="834"/>
        <end position="848"/>
    </location>
</feature>
<comment type="similarity">
    <text evidence="12">Belongs to the CRISPR-associated Cas9 family.</text>
</comment>
<comment type="cofactor">
    <cofactor evidence="1 12">
        <name>Mg(2+)</name>
        <dbReference type="ChEBI" id="CHEBI:18420"/>
    </cofactor>
</comment>
<evidence type="ECO:0000256" key="5">
    <source>
        <dbReference type="ARBA" id="ARBA00022801"/>
    </source>
</evidence>
<comment type="domain">
    <text evidence="12">Has 2 endonuclease domains. The discontinuous RuvC-like domain cleaves the target DNA noncomplementary to crRNA while the HNH nuclease domain cleaves the target DNA complementary to crRNA.</text>
</comment>
<feature type="active site" description="For RuvC-like nuclease domain" evidence="12">
    <location>
        <position position="10"/>
    </location>
</feature>
<feature type="compositionally biased region" description="Basic and acidic residues" evidence="13">
    <location>
        <begin position="41"/>
        <end position="54"/>
    </location>
</feature>
<feature type="active site" description="Proton acceptor for HNH nuclease domain" evidence="12">
    <location>
        <position position="683"/>
    </location>
</feature>
<accession>A0A5C6FWF0</accession>
<dbReference type="EC" id="3.1.-.-" evidence="12"/>
<evidence type="ECO:0000256" key="2">
    <source>
        <dbReference type="ARBA" id="ARBA00022722"/>
    </source>
</evidence>
<evidence type="ECO:0000256" key="3">
    <source>
        <dbReference type="ARBA" id="ARBA00022723"/>
    </source>
</evidence>
<keyword evidence="8 12" id="KW-0051">Antiviral defense</keyword>
<evidence type="ECO:0000256" key="12">
    <source>
        <dbReference type="HAMAP-Rule" id="MF_01480"/>
    </source>
</evidence>
<evidence type="ECO:0000256" key="13">
    <source>
        <dbReference type="SAM" id="MobiDB-lite"/>
    </source>
</evidence>
<name>A0A5C6FWF0_9PLAN</name>
<keyword evidence="6 12" id="KW-0460">Magnesium</keyword>
<comment type="caution">
    <text evidence="15">The sequence shown here is derived from an EMBL/GenBank/DDBJ whole genome shotgun (WGS) entry which is preliminary data.</text>
</comment>
<dbReference type="NCBIfam" id="TIGR01865">
    <property type="entry name" value="cas_Csn1"/>
    <property type="match status" value="1"/>
</dbReference>
<evidence type="ECO:0000256" key="11">
    <source>
        <dbReference type="ARBA" id="ARBA00046380"/>
    </source>
</evidence>
<keyword evidence="7 12" id="KW-0694">RNA-binding</keyword>
<feature type="compositionally biased region" description="Basic residues" evidence="13">
    <location>
        <begin position="884"/>
        <end position="895"/>
    </location>
</feature>
<dbReference type="Pfam" id="PF18470">
    <property type="entry name" value="Cas9_a"/>
    <property type="match status" value="1"/>
</dbReference>
<reference evidence="15 16" key="1">
    <citation type="submission" date="2019-02" db="EMBL/GenBank/DDBJ databases">
        <title>Deep-cultivation of Planctomycetes and their phenomic and genomic characterization uncovers novel biology.</title>
        <authorList>
            <person name="Wiegand S."/>
            <person name="Jogler M."/>
            <person name="Boedeker C."/>
            <person name="Pinto D."/>
            <person name="Vollmers J."/>
            <person name="Rivas-Marin E."/>
            <person name="Kohn T."/>
            <person name="Peeters S.H."/>
            <person name="Heuer A."/>
            <person name="Rast P."/>
            <person name="Oberbeckmann S."/>
            <person name="Bunk B."/>
            <person name="Jeske O."/>
            <person name="Meyerdierks A."/>
            <person name="Storesund J.E."/>
            <person name="Kallscheuer N."/>
            <person name="Luecker S."/>
            <person name="Lage O.M."/>
            <person name="Pohl T."/>
            <person name="Merkel B.J."/>
            <person name="Hornburger P."/>
            <person name="Mueller R.-W."/>
            <person name="Bruemmer F."/>
            <person name="Labrenz M."/>
            <person name="Spormann A.M."/>
            <person name="Op Den Camp H."/>
            <person name="Overmann J."/>
            <person name="Amann R."/>
            <person name="Jetten M.S.M."/>
            <person name="Mascher T."/>
            <person name="Medema M.H."/>
            <person name="Devos D.P."/>
            <person name="Kaster A.-K."/>
            <person name="Ovreas L."/>
            <person name="Rohde M."/>
            <person name="Galperin M.Y."/>
            <person name="Jogler C."/>
        </authorList>
    </citation>
    <scope>NUCLEOTIDE SEQUENCE [LARGE SCALE GENOMIC DNA]</scope>
    <source>
        <strain evidence="15 16">V7</strain>
    </source>
</reference>
<sequence>MNRGITIGLDIGSNSVGSAWVDEDKREIEVGCSVFPAGVEDSEKGRGAPKNQDRRQKRSARRSIARRSQRKRNLRKFLIEVGLLPRDRESAETLFRQDPWQLRRLALTELLTPHQFGRVLLHLAQRRGAAGLRPVVEEDGKSANDSDGPIKEAIDETRKKMLARECQTFGQLIADIADEQAVPLTAPDGKPKRNEYNQVVKFRNKIRNSSGEFLYQANREMIRDEFHILWEKQKELGGDLANLLTDEVRLALDDPTRDETWRHRGLMFGQRKTYWDVGTLGRCDLEPSDRVAPVADCYASRFRVIEYVNNIRIQRPGETEFEPLSQDEHAAVVEKLGKQKTATISTVRQALKIDTKSLKKSNFSTDDFVLNLERDEQRPPNTDWFECAIASPLTEAGHTDLLSCSVQLSKLNKAILRFDPAEPDDEVRLRNKLVHLKLCQQGIDAVVEGWRTRPKLENRLKLSRRAIRNLLPYMEQPDSDGHWRTQIEARCAFADDEHVLDSATGKPPTDEQRKRYRLGRGRLNSAARHYLKKHPEEYLPLPPVLSNPVVRKAIYEVRRHIIAYLKRHDGRRPDRIVIEFAREATKPAIVNDRMLARNRNRDQIRRQIRESIIRPAWGAKFDSLTTNQIKAAETRVLLCLQQRGVCAYSLESVLDDENGMCGYSGRSITPRQAALGTNLEVDHIVPYSRCGDNSMNNKVLCYIDSNRDKGNRTLREWWGDQFDERIKPMRFFENARPAKGDYFEIRDYTKKWRNLSADKVPKEWQGSQLSDTAYAAREVQEYLEAALWPDEPGHLEGGPRRIFVTRGGNTARLRRDWQLYRQADPNELPPSPEEQERRNAKNRGDHREHAIDAVVIALTSESRLQKLARDVNDHNDAWTQARRSGQRPKQLRRKPLPPPWGDVQSFRQQVMSLIYPTGADETSNTPLVVSHRAVGRKLSGRLHEESLFGPVARQKNVFIAKKAIGDLTPKHLRMQVAENPQDAIVRLAKRYQQADRNLSAKDAKARAKKVVEGRGYQPRMVAPSPEKSGLIRDIGLRRVLRKQITERAEKLGILRDADSFTKSDLRKMLAESFGPFRQESGVPIKSFRLLRTMNGPVVMPRREFDYERMQWIELDSKKRPTSPRAHLSGNNHHLEIRRDLRGKWVGNVVSMYEAARRAKKLGVDPVDRTSDDERGTYVMSLAIGETVYMKDKETNQPGYFVVAKLDSRKGKNLAEFCPHWDARRAVGEKDDGGNLIDGTCRRTISISPSQMQSLAPPDFDTPVKVLVSPIGQITVIEPHEPRTVDLDELDAEVVAIAREAIAARQSRNAEKRKGRRCYGSWSWMRERLRKCNKDHLAAELSSAMRLMTSCE</sequence>
<feature type="binding site" evidence="12">
    <location>
        <position position="10"/>
    </location>
    <ligand>
        <name>Mg(2+)</name>
        <dbReference type="ChEBI" id="CHEBI:18420"/>
        <label>2</label>
    </ligand>
</feature>
<feature type="binding site" evidence="12">
    <location>
        <position position="849"/>
    </location>
    <ligand>
        <name>Mg(2+)</name>
        <dbReference type="ChEBI" id="CHEBI:18420"/>
        <label>2</label>
    </ligand>
</feature>
<dbReference type="InterPro" id="IPR028629">
    <property type="entry name" value="Cas9"/>
</dbReference>
<dbReference type="Gene3D" id="1.10.30.50">
    <property type="match status" value="1"/>
</dbReference>
<gene>
    <name evidence="15" type="primary">cas9-2</name>
    <name evidence="12" type="synonym">cas9</name>
    <name evidence="15" type="ORF">V7x_28910</name>
</gene>
<comment type="subunit">
    <text evidence="11 12">Monomer. Binds crRNA and tracrRNA.</text>
</comment>
<dbReference type="OrthoDB" id="9757607at2"/>
<dbReference type="RefSeq" id="WP_146413746.1">
    <property type="nucleotide sequence ID" value="NZ_SJPZ01000001.1"/>
</dbReference>
<dbReference type="InterPro" id="IPR036397">
    <property type="entry name" value="RNaseH_sf"/>
</dbReference>
<dbReference type="PROSITE" id="PS51749">
    <property type="entry name" value="HNH_CAS9"/>
    <property type="match status" value="1"/>
</dbReference>
<dbReference type="InterPro" id="IPR040619">
    <property type="entry name" value="Cas9_alpha-helical_lobe"/>
</dbReference>
<proteinExistence type="inferred from homology"/>
<dbReference type="GO" id="GO:0004519">
    <property type="term" value="F:endonuclease activity"/>
    <property type="evidence" value="ECO:0007669"/>
    <property type="project" value="UniProtKB-UniRule"/>
</dbReference>
<keyword evidence="2 12" id="KW-0540">Nuclease</keyword>
<feature type="binding site" evidence="12">
    <location>
        <position position="583"/>
    </location>
    <ligand>
        <name>Mg(2+)</name>
        <dbReference type="ChEBI" id="CHEBI:18420"/>
        <label>2</label>
    </ligand>
</feature>
<dbReference type="GO" id="GO:0046872">
    <property type="term" value="F:metal ion binding"/>
    <property type="evidence" value="ECO:0007669"/>
    <property type="project" value="UniProtKB-UniRule"/>
</dbReference>
<evidence type="ECO:0000256" key="6">
    <source>
        <dbReference type="ARBA" id="ARBA00022842"/>
    </source>
</evidence>
<evidence type="ECO:0000256" key="8">
    <source>
        <dbReference type="ARBA" id="ARBA00023118"/>
    </source>
</evidence>
<organism evidence="15 16">
    <name type="scientific">Crateriforma conspicua</name>
    <dbReference type="NCBI Taxonomy" id="2527996"/>
    <lineage>
        <taxon>Bacteria</taxon>
        <taxon>Pseudomonadati</taxon>
        <taxon>Planctomycetota</taxon>
        <taxon>Planctomycetia</taxon>
        <taxon>Planctomycetales</taxon>
        <taxon>Planctomycetaceae</taxon>
        <taxon>Crateriforma</taxon>
    </lineage>
</organism>
<evidence type="ECO:0000256" key="1">
    <source>
        <dbReference type="ARBA" id="ARBA00001946"/>
    </source>
</evidence>
<dbReference type="GO" id="GO:0016787">
    <property type="term" value="F:hydrolase activity"/>
    <property type="evidence" value="ECO:0007669"/>
    <property type="project" value="UniProtKB-KW"/>
</dbReference>
<feature type="region of interest" description="Disordered" evidence="13">
    <location>
        <begin position="875"/>
        <end position="903"/>
    </location>
</feature>
<keyword evidence="9 12" id="KW-0238">DNA-binding</keyword>
<feature type="domain" description="HNH Cas9-type" evidence="14">
    <location>
        <begin position="597"/>
        <end position="769"/>
    </location>
</feature>
<keyword evidence="4 12" id="KW-0255">Endonuclease</keyword>